<dbReference type="STRING" id="426702.SAMN04488099_10880"/>
<name>A0A1H7KYD4_9LACT</name>
<protein>
    <recommendedName>
        <fullName evidence="4">YceG-like family protein</fullName>
    </recommendedName>
</protein>
<evidence type="ECO:0000313" key="3">
    <source>
        <dbReference type="Proteomes" id="UP000199081"/>
    </source>
</evidence>
<dbReference type="Proteomes" id="UP000199081">
    <property type="component" value="Unassembled WGS sequence"/>
</dbReference>
<evidence type="ECO:0008006" key="4">
    <source>
        <dbReference type="Google" id="ProtNLM"/>
    </source>
</evidence>
<dbReference type="AlphaFoldDB" id="A0A1H7KYD4"/>
<proteinExistence type="predicted"/>
<keyword evidence="3" id="KW-1185">Reference proteome</keyword>
<dbReference type="RefSeq" id="WP_091481111.1">
    <property type="nucleotide sequence ID" value="NZ_BJYC01000009.1"/>
</dbReference>
<feature type="compositionally biased region" description="Acidic residues" evidence="1">
    <location>
        <begin position="76"/>
        <end position="121"/>
    </location>
</feature>
<accession>A0A1H7KYD4</accession>
<evidence type="ECO:0000313" key="2">
    <source>
        <dbReference type="EMBL" id="SEK91584.1"/>
    </source>
</evidence>
<organism evidence="2 3">
    <name type="scientific">Alkalibacterium pelagium</name>
    <dbReference type="NCBI Taxonomy" id="426702"/>
    <lineage>
        <taxon>Bacteria</taxon>
        <taxon>Bacillati</taxon>
        <taxon>Bacillota</taxon>
        <taxon>Bacilli</taxon>
        <taxon>Lactobacillales</taxon>
        <taxon>Carnobacteriaceae</taxon>
        <taxon>Alkalibacterium</taxon>
    </lineage>
</organism>
<dbReference type="Gene3D" id="3.30.1490.480">
    <property type="entry name" value="Endolytic murein transglycosylase"/>
    <property type="match status" value="1"/>
</dbReference>
<feature type="region of interest" description="Disordered" evidence="1">
    <location>
        <begin position="64"/>
        <end position="124"/>
    </location>
</feature>
<sequence>MSKKNIRMLATGFLFSAVLLLVLQFAGQGQSVSSSSEDVEELKNEVRYLEEVATSLELENERLVAELEELSSSSDDQTEGAEDLENEEADTEESEAVEEDAESDQIDEDADLEEEAEEEPAVTEYTVVIREGEPSSVIASQLQAHGLIEDVHAFNKHLEDNNLFRRIRPGQYTVRSDMNRDQLVEAVIR</sequence>
<gene>
    <name evidence="2" type="ORF">SAMN04488099_10880</name>
</gene>
<dbReference type="OrthoDB" id="2166962at2"/>
<evidence type="ECO:0000256" key="1">
    <source>
        <dbReference type="SAM" id="MobiDB-lite"/>
    </source>
</evidence>
<reference evidence="3" key="1">
    <citation type="submission" date="2016-10" db="EMBL/GenBank/DDBJ databases">
        <authorList>
            <person name="Varghese N."/>
            <person name="Submissions S."/>
        </authorList>
    </citation>
    <scope>NUCLEOTIDE SEQUENCE [LARGE SCALE GENOMIC DNA]</scope>
    <source>
        <strain evidence="3">DSM 19183</strain>
    </source>
</reference>
<dbReference type="EMBL" id="FNZU01000008">
    <property type="protein sequence ID" value="SEK91584.1"/>
    <property type="molecule type" value="Genomic_DNA"/>
</dbReference>